<dbReference type="EMBL" id="ML978067">
    <property type="protein sequence ID" value="KAF2019423.1"/>
    <property type="molecule type" value="Genomic_DNA"/>
</dbReference>
<accession>A0A6A5Y2H1</accession>
<feature type="transmembrane region" description="Helical" evidence="1">
    <location>
        <begin position="51"/>
        <end position="70"/>
    </location>
</feature>
<organism evidence="2 3">
    <name type="scientific">Aaosphaeria arxii CBS 175.79</name>
    <dbReference type="NCBI Taxonomy" id="1450172"/>
    <lineage>
        <taxon>Eukaryota</taxon>
        <taxon>Fungi</taxon>
        <taxon>Dikarya</taxon>
        <taxon>Ascomycota</taxon>
        <taxon>Pezizomycotina</taxon>
        <taxon>Dothideomycetes</taxon>
        <taxon>Pleosporomycetidae</taxon>
        <taxon>Pleosporales</taxon>
        <taxon>Pleosporales incertae sedis</taxon>
        <taxon>Aaosphaeria</taxon>
    </lineage>
</organism>
<gene>
    <name evidence="2" type="ORF">BU24DRAFT_119759</name>
</gene>
<sequence length="95" mass="11363">MLHINISRSRRGVKDRSRRRKVISGGLAEVTHCGCMGGFGGLWWGWHGMAWYWYCLCMLCRLVAEETVGGRRRRRRRRRMLMSFGTGTWQEWQKW</sequence>
<evidence type="ECO:0000256" key="1">
    <source>
        <dbReference type="SAM" id="Phobius"/>
    </source>
</evidence>
<evidence type="ECO:0000313" key="2">
    <source>
        <dbReference type="EMBL" id="KAF2019423.1"/>
    </source>
</evidence>
<proteinExistence type="predicted"/>
<feature type="transmembrane region" description="Helical" evidence="1">
    <location>
        <begin position="21"/>
        <end position="45"/>
    </location>
</feature>
<reference evidence="2" key="1">
    <citation type="journal article" date="2020" name="Stud. Mycol.">
        <title>101 Dothideomycetes genomes: a test case for predicting lifestyles and emergence of pathogens.</title>
        <authorList>
            <person name="Haridas S."/>
            <person name="Albert R."/>
            <person name="Binder M."/>
            <person name="Bloem J."/>
            <person name="Labutti K."/>
            <person name="Salamov A."/>
            <person name="Andreopoulos B."/>
            <person name="Baker S."/>
            <person name="Barry K."/>
            <person name="Bills G."/>
            <person name="Bluhm B."/>
            <person name="Cannon C."/>
            <person name="Castanera R."/>
            <person name="Culley D."/>
            <person name="Daum C."/>
            <person name="Ezra D."/>
            <person name="Gonzalez J."/>
            <person name="Henrissat B."/>
            <person name="Kuo A."/>
            <person name="Liang C."/>
            <person name="Lipzen A."/>
            <person name="Lutzoni F."/>
            <person name="Magnuson J."/>
            <person name="Mondo S."/>
            <person name="Nolan M."/>
            <person name="Ohm R."/>
            <person name="Pangilinan J."/>
            <person name="Park H.-J."/>
            <person name="Ramirez L."/>
            <person name="Alfaro M."/>
            <person name="Sun H."/>
            <person name="Tritt A."/>
            <person name="Yoshinaga Y."/>
            <person name="Zwiers L.-H."/>
            <person name="Turgeon B."/>
            <person name="Goodwin S."/>
            <person name="Spatafora J."/>
            <person name="Crous P."/>
            <person name="Grigoriev I."/>
        </authorList>
    </citation>
    <scope>NUCLEOTIDE SEQUENCE</scope>
    <source>
        <strain evidence="2">CBS 175.79</strain>
    </source>
</reference>
<keyword evidence="1" id="KW-0812">Transmembrane</keyword>
<evidence type="ECO:0000313" key="3">
    <source>
        <dbReference type="Proteomes" id="UP000799778"/>
    </source>
</evidence>
<protein>
    <submittedName>
        <fullName evidence="2">Uncharacterized protein</fullName>
    </submittedName>
</protein>
<dbReference type="RefSeq" id="XP_033387762.1">
    <property type="nucleotide sequence ID" value="XM_033520886.1"/>
</dbReference>
<keyword evidence="1" id="KW-1133">Transmembrane helix</keyword>
<dbReference type="GeneID" id="54278283"/>
<dbReference type="Proteomes" id="UP000799778">
    <property type="component" value="Unassembled WGS sequence"/>
</dbReference>
<keyword evidence="1" id="KW-0472">Membrane</keyword>
<dbReference type="AlphaFoldDB" id="A0A6A5Y2H1"/>
<keyword evidence="3" id="KW-1185">Reference proteome</keyword>
<name>A0A6A5Y2H1_9PLEO</name>